<dbReference type="Proteomes" id="UP001314903">
    <property type="component" value="Unassembled WGS sequence"/>
</dbReference>
<dbReference type="Pfam" id="PF17657">
    <property type="entry name" value="DNA_pol3_finger"/>
    <property type="match status" value="1"/>
</dbReference>
<dbReference type="Gene3D" id="3.20.20.140">
    <property type="entry name" value="Metal-dependent hydrolases"/>
    <property type="match status" value="1"/>
</dbReference>
<dbReference type="InterPro" id="IPR004013">
    <property type="entry name" value="PHP_dom"/>
</dbReference>
<dbReference type="PANTHER" id="PTHR32294:SF0">
    <property type="entry name" value="DNA POLYMERASE III SUBUNIT ALPHA"/>
    <property type="match status" value="1"/>
</dbReference>
<evidence type="ECO:0000256" key="1">
    <source>
        <dbReference type="ARBA" id="ARBA00004496"/>
    </source>
</evidence>
<comment type="function">
    <text evidence="9">DNA polymerase III is a complex, multichain enzyme responsible for most of the replicative synthesis in bacteria. This DNA polymerase also exhibits 3' to 5' exonuclease activity. The alpha chain is the DNA polymerase.</text>
</comment>
<comment type="similarity">
    <text evidence="2">Belongs to the DNA polymerase type-C family. DnaE subfamily.</text>
</comment>
<evidence type="ECO:0000256" key="7">
    <source>
        <dbReference type="ARBA" id="ARBA00022705"/>
    </source>
</evidence>
<dbReference type="NCBIfam" id="NF004226">
    <property type="entry name" value="PRK05673.1"/>
    <property type="match status" value="1"/>
</dbReference>
<comment type="subcellular location">
    <subcellularLocation>
        <location evidence="1">Cytoplasm</location>
    </subcellularLocation>
</comment>
<proteinExistence type="inferred from homology"/>
<dbReference type="InterPro" id="IPR012340">
    <property type="entry name" value="NA-bd_OB-fold"/>
</dbReference>
<dbReference type="SMART" id="SM00481">
    <property type="entry name" value="POLIIIAc"/>
    <property type="match status" value="1"/>
</dbReference>
<sequence>MVKIEKKFVHLHLHSPYSLLDGFTKIDKLIERAKEYSMDAVALTDHGVMFGIIDFYKKAKAAGIKPVIGCEVYTAARTRHDKEGQDKKSGHLVLLAENREGYINLIKLVSMGFVEGFYYKPRIDYEILKKHSKGLIALSACLAGEVQQHLMNGLYEEGKKSALKLEEIFGKGNFFLELQDHGIKEQKRVNIFLRKLSQDTGIPLVATNDVHYVDKDDAKTHEILLCIQTGTTLADDNRMEFQTNEFYLKSTDEMYELFEGDEQALLNTWEIAQRCNVDFEFDKIHLPTYDVPSGYTPSSYLRELCETGLRNRYKEITEEVKNRLEFEINVIETMGYIEYFLIVWDFIDFAKKENIMVGPGRGSAAGSIVAYVLGITDIDPIEYSLLFERFLNPERISMPDIDIDFCYEKRERVIEYVRKKYGDDHVSQIITFGTLGARASIRDVGRVMGISYSDVDKIAKEIPFALNMTIDRALETNPSLRKLYEEDNKAKELIDVARNVEGLPRHASTHAAGVVISKDPVDTYVPLYTHQNSVTTQFPMTTLEELGLLKMDFLGLRTLTVIQKSIDLVKKNKNIDIDFSNEKYADKRVYELLSSGDTLGIFQLESSGMRQFMKELKPDFFEDIIAGISLYRPGPMESIPRYVKNKNSQNAITYTHEKLRPILEVTRGILVYQEQVMQVVRELAGYSYGRSDLVRRAMSKKKMDVMEEERRNFVYGKDFEDGTIEITGCIRNGIDEKSANKIFDEMIDFAKYAFNKSHAAAYAVLAYQTAYLKAYFPVEFMAAIMTSVMGNTDKVVEYIRECERLKIEVLNPDINSSYSEFAVEGNSIRFSLSAVKNIGVNVVENIVNERNEKGKYKDFHDIAKRLSGKDLNKRVIESLIKCGALDSISPNRASIMAGYEKILESINTSKKNNIDGQVSLFDTALKDEIKLQLPDVSEFGEKEKLMMEKEVLGLYLSGHPLNEYKDILKRKTSTNTMQLRELHENFEANQNKDGMRVIIGGVVSKKNIKTTRNKDMMAFITLEDMYGSVEVIVFPKIFQAESDILTEDRAIIVSGRLSLKEDEEPKIISEKIEEIKPSNDSSLYLRVKNIDDKELISQIDNLLKRYIGTSDVFYYDETKKKKFVPTKNISINICEDLIEDLNDLLGESNVKIK</sequence>
<keyword evidence="8" id="KW-0239">DNA-directed DNA polymerase</keyword>
<gene>
    <name evidence="12" type="ORF">J2Z35_000629</name>
</gene>
<dbReference type="InterPro" id="IPR016195">
    <property type="entry name" value="Pol/histidinol_Pase-like"/>
</dbReference>
<evidence type="ECO:0000256" key="5">
    <source>
        <dbReference type="ARBA" id="ARBA00022679"/>
    </source>
</evidence>
<dbReference type="Pfam" id="PF01336">
    <property type="entry name" value="tRNA_anti-codon"/>
    <property type="match status" value="1"/>
</dbReference>
<dbReference type="Pfam" id="PF14579">
    <property type="entry name" value="HHH_6"/>
    <property type="match status" value="1"/>
</dbReference>
<dbReference type="InterPro" id="IPR040982">
    <property type="entry name" value="DNA_pol3_finger"/>
</dbReference>
<dbReference type="EMBL" id="JAGGLI010000004">
    <property type="protein sequence ID" value="MBP2026838.1"/>
    <property type="molecule type" value="Genomic_DNA"/>
</dbReference>
<dbReference type="CDD" id="cd04485">
    <property type="entry name" value="DnaE_OBF"/>
    <property type="match status" value="1"/>
</dbReference>
<evidence type="ECO:0000256" key="2">
    <source>
        <dbReference type="ARBA" id="ARBA00009496"/>
    </source>
</evidence>
<keyword evidence="13" id="KW-1185">Reference proteome</keyword>
<feature type="domain" description="Polymerase/histidinol phosphatase N-terminal" evidence="11">
    <location>
        <begin position="9"/>
        <end position="76"/>
    </location>
</feature>
<reference evidence="12 13" key="1">
    <citation type="submission" date="2021-03" db="EMBL/GenBank/DDBJ databases">
        <title>Genomic Encyclopedia of Type Strains, Phase IV (KMG-IV): sequencing the most valuable type-strain genomes for metagenomic binning, comparative biology and taxonomic classification.</title>
        <authorList>
            <person name="Goeker M."/>
        </authorList>
    </citation>
    <scope>NUCLEOTIDE SEQUENCE [LARGE SCALE GENOMIC DNA]</scope>
    <source>
        <strain evidence="12 13">DSM 27512</strain>
    </source>
</reference>
<evidence type="ECO:0000313" key="12">
    <source>
        <dbReference type="EMBL" id="MBP2026838.1"/>
    </source>
</evidence>
<dbReference type="EC" id="2.7.7.7" evidence="3"/>
<dbReference type="InterPro" id="IPR011708">
    <property type="entry name" value="DNA_pol3_alpha_NTPase_dom"/>
</dbReference>
<evidence type="ECO:0000256" key="6">
    <source>
        <dbReference type="ARBA" id="ARBA00022695"/>
    </source>
</evidence>
<dbReference type="NCBIfam" id="NF005298">
    <property type="entry name" value="PRK06826.1"/>
    <property type="match status" value="1"/>
</dbReference>
<protein>
    <recommendedName>
        <fullName evidence="4">DNA polymerase III subunit alpha</fullName>
        <ecNumber evidence="3">2.7.7.7</ecNumber>
    </recommendedName>
</protein>
<dbReference type="InterPro" id="IPR041931">
    <property type="entry name" value="DNA_pol3_alpha_thumb_dom"/>
</dbReference>
<dbReference type="Pfam" id="PF07733">
    <property type="entry name" value="DNA_pol3_alpha"/>
    <property type="match status" value="1"/>
</dbReference>
<evidence type="ECO:0000256" key="9">
    <source>
        <dbReference type="ARBA" id="ARBA00025611"/>
    </source>
</evidence>
<dbReference type="InterPro" id="IPR003141">
    <property type="entry name" value="Pol/His_phosphatase_N"/>
</dbReference>
<organism evidence="12 13">
    <name type="scientific">Acetoanaerobium pronyense</name>
    <dbReference type="NCBI Taxonomy" id="1482736"/>
    <lineage>
        <taxon>Bacteria</taxon>
        <taxon>Bacillati</taxon>
        <taxon>Bacillota</taxon>
        <taxon>Clostridia</taxon>
        <taxon>Peptostreptococcales</taxon>
        <taxon>Filifactoraceae</taxon>
        <taxon>Acetoanaerobium</taxon>
    </lineage>
</organism>
<keyword evidence="5 12" id="KW-0808">Transferase</keyword>
<evidence type="ECO:0000256" key="8">
    <source>
        <dbReference type="ARBA" id="ARBA00022932"/>
    </source>
</evidence>
<comment type="caution">
    <text evidence="12">The sequence shown here is derived from an EMBL/GenBank/DDBJ whole genome shotgun (WGS) entry which is preliminary data.</text>
</comment>
<dbReference type="SUPFAM" id="SSF89550">
    <property type="entry name" value="PHP domain-like"/>
    <property type="match status" value="1"/>
</dbReference>
<name>A0ABS4KGD0_9FIRM</name>
<accession>A0ABS4KGD0</accession>
<comment type="catalytic activity">
    <reaction evidence="10">
        <text>DNA(n) + a 2'-deoxyribonucleoside 5'-triphosphate = DNA(n+1) + diphosphate</text>
        <dbReference type="Rhea" id="RHEA:22508"/>
        <dbReference type="Rhea" id="RHEA-COMP:17339"/>
        <dbReference type="Rhea" id="RHEA-COMP:17340"/>
        <dbReference type="ChEBI" id="CHEBI:33019"/>
        <dbReference type="ChEBI" id="CHEBI:61560"/>
        <dbReference type="ChEBI" id="CHEBI:173112"/>
        <dbReference type="EC" id="2.7.7.7"/>
    </reaction>
</comment>
<dbReference type="Gene3D" id="1.10.150.870">
    <property type="match status" value="1"/>
</dbReference>
<dbReference type="Gene3D" id="2.40.50.140">
    <property type="entry name" value="Nucleic acid-binding proteins"/>
    <property type="match status" value="1"/>
</dbReference>
<dbReference type="PANTHER" id="PTHR32294">
    <property type="entry name" value="DNA POLYMERASE III SUBUNIT ALPHA"/>
    <property type="match status" value="1"/>
</dbReference>
<dbReference type="GO" id="GO:0003887">
    <property type="term" value="F:DNA-directed DNA polymerase activity"/>
    <property type="evidence" value="ECO:0007669"/>
    <property type="project" value="UniProtKB-EC"/>
</dbReference>
<dbReference type="NCBIfam" id="TIGR00594">
    <property type="entry name" value="polc"/>
    <property type="match status" value="1"/>
</dbReference>
<dbReference type="InterPro" id="IPR004365">
    <property type="entry name" value="NA-bd_OB_tRNA"/>
</dbReference>
<evidence type="ECO:0000313" key="13">
    <source>
        <dbReference type="Proteomes" id="UP001314903"/>
    </source>
</evidence>
<dbReference type="Pfam" id="PF02811">
    <property type="entry name" value="PHP"/>
    <property type="match status" value="1"/>
</dbReference>
<evidence type="ECO:0000256" key="10">
    <source>
        <dbReference type="ARBA" id="ARBA00049244"/>
    </source>
</evidence>
<dbReference type="SUPFAM" id="SSF160975">
    <property type="entry name" value="AF1531-like"/>
    <property type="match status" value="1"/>
</dbReference>
<evidence type="ECO:0000256" key="3">
    <source>
        <dbReference type="ARBA" id="ARBA00012417"/>
    </source>
</evidence>
<dbReference type="Gene3D" id="1.10.10.1600">
    <property type="entry name" value="Bacterial DNA polymerase III alpha subunit, thumb domain"/>
    <property type="match status" value="1"/>
</dbReference>
<dbReference type="InterPro" id="IPR029460">
    <property type="entry name" value="DNAPol_HHH"/>
</dbReference>
<evidence type="ECO:0000256" key="4">
    <source>
        <dbReference type="ARBA" id="ARBA00019114"/>
    </source>
</evidence>
<evidence type="ECO:0000259" key="11">
    <source>
        <dbReference type="SMART" id="SM00481"/>
    </source>
</evidence>
<dbReference type="CDD" id="cd12113">
    <property type="entry name" value="PHP_PolIIIA_DnaE3"/>
    <property type="match status" value="1"/>
</dbReference>
<dbReference type="InterPro" id="IPR004805">
    <property type="entry name" value="DnaE2/DnaE/PolC"/>
</dbReference>
<keyword evidence="7" id="KW-0235">DNA replication</keyword>
<keyword evidence="6 12" id="KW-0548">Nucleotidyltransferase</keyword>